<keyword evidence="3" id="KW-0498">Mitosis</keyword>
<protein>
    <recommendedName>
        <fullName evidence="6">Anaphase-promoting complex subunit 1 N-terminal domain-containing protein</fullName>
    </recommendedName>
</protein>
<evidence type="ECO:0000259" key="6">
    <source>
        <dbReference type="Pfam" id="PF12859"/>
    </source>
</evidence>
<evidence type="ECO:0000256" key="4">
    <source>
        <dbReference type="ARBA" id="ARBA00023306"/>
    </source>
</evidence>
<dbReference type="GeneID" id="25900930"/>
<dbReference type="EMBL" id="KQ241609">
    <property type="protein sequence ID" value="KNC87444.1"/>
    <property type="molecule type" value="Genomic_DNA"/>
</dbReference>
<dbReference type="GO" id="GO:0060090">
    <property type="term" value="F:molecular adaptor activity"/>
    <property type="evidence" value="ECO:0007669"/>
    <property type="project" value="TreeGrafter"/>
</dbReference>
<dbReference type="InterPro" id="IPR049255">
    <property type="entry name" value="Apc1_N"/>
</dbReference>
<gene>
    <name evidence="7" type="ORF">SARC_00426</name>
</gene>
<dbReference type="InterPro" id="IPR024990">
    <property type="entry name" value="Apc1"/>
</dbReference>
<dbReference type="Proteomes" id="UP000054560">
    <property type="component" value="Unassembled WGS sequence"/>
</dbReference>
<name>A0A0L0GEY9_9EUKA</name>
<dbReference type="Pfam" id="PF12859">
    <property type="entry name" value="ANAPC1"/>
    <property type="match status" value="1"/>
</dbReference>
<organism evidence="7 8">
    <name type="scientific">Sphaeroforma arctica JP610</name>
    <dbReference type="NCBI Taxonomy" id="667725"/>
    <lineage>
        <taxon>Eukaryota</taxon>
        <taxon>Ichthyosporea</taxon>
        <taxon>Ichthyophonida</taxon>
        <taxon>Sphaeroforma</taxon>
    </lineage>
</organism>
<keyword evidence="4" id="KW-0131">Cell cycle</keyword>
<feature type="region of interest" description="Disordered" evidence="5">
    <location>
        <begin position="812"/>
        <end position="832"/>
    </location>
</feature>
<dbReference type="STRING" id="667725.A0A0L0GEY9"/>
<accession>A0A0L0GEY9</accession>
<evidence type="ECO:0000256" key="3">
    <source>
        <dbReference type="ARBA" id="ARBA00022776"/>
    </source>
</evidence>
<reference evidence="7 8" key="1">
    <citation type="submission" date="2011-02" db="EMBL/GenBank/DDBJ databases">
        <title>The Genome Sequence of Sphaeroforma arctica JP610.</title>
        <authorList>
            <consortium name="The Broad Institute Genome Sequencing Platform"/>
            <person name="Russ C."/>
            <person name="Cuomo C."/>
            <person name="Young S.K."/>
            <person name="Zeng Q."/>
            <person name="Gargeya S."/>
            <person name="Alvarado L."/>
            <person name="Berlin A."/>
            <person name="Chapman S.B."/>
            <person name="Chen Z."/>
            <person name="Freedman E."/>
            <person name="Gellesch M."/>
            <person name="Goldberg J."/>
            <person name="Griggs A."/>
            <person name="Gujja S."/>
            <person name="Heilman E."/>
            <person name="Heiman D."/>
            <person name="Howarth C."/>
            <person name="Mehta T."/>
            <person name="Neiman D."/>
            <person name="Pearson M."/>
            <person name="Roberts A."/>
            <person name="Saif S."/>
            <person name="Shea T."/>
            <person name="Shenoy N."/>
            <person name="Sisk P."/>
            <person name="Stolte C."/>
            <person name="Sykes S."/>
            <person name="White J."/>
            <person name="Yandava C."/>
            <person name="Burger G."/>
            <person name="Gray M.W."/>
            <person name="Holland P.W.H."/>
            <person name="King N."/>
            <person name="Lang F.B.F."/>
            <person name="Roger A.J."/>
            <person name="Ruiz-Trillo I."/>
            <person name="Haas B."/>
            <person name="Nusbaum C."/>
            <person name="Birren B."/>
        </authorList>
    </citation>
    <scope>NUCLEOTIDE SEQUENCE [LARGE SCALE GENOMIC DNA]</scope>
    <source>
        <strain evidence="7 8">JP610</strain>
    </source>
</reference>
<dbReference type="RefSeq" id="XP_014161346.1">
    <property type="nucleotide sequence ID" value="XM_014305871.1"/>
</dbReference>
<evidence type="ECO:0000256" key="5">
    <source>
        <dbReference type="SAM" id="MobiDB-lite"/>
    </source>
</evidence>
<sequence length="1302" mass="141993">MNMACADVLVDLGVYTPFGRQYIKWHPSCGDVERKERYQLTHMPASGRDDECSDQELYVNDCTVIWSAGGSVKQCYTGECRVREAVWTLMKYETAQIPETTLAVLRTESVDFTALSGRTYTMPLTRSVAHLHPTHPDGFLLELDARERLDTLNDCGLRYGTHPWAPAQPVVLRTPKGGYLKRAACTNRVEYIHTSCVSDDCDMAINALTYGYTLPCVHHCDKSTQYRGLCFATGTPYQVSRLSCLYSEVSNDLVVCYETSKCTLTLWKAQVSGDPIPKKTEEATDFSKASSRELDSSRSYTGAFADDVMNMARVEQADTLVNDRGGLLVMTLQHSISMGTASSAAYANMKNWTIFACHDCVGQPVSLWMIHRPSSSGCVLDLKGGSTPARTIVAIDDATRISFKSTENCLDDEVLGLQDGKLQLHASNGERILQCRTEHILPTSLPSQVARPAIVGLRDGVGNRVTLCLSNNSMLRVAVSECAKSPIVRCLMRLLQVNLPTRQQPLQVQHDTLNNPPIPQTFLRLRRCYLLSYTPAREWDALVRAVYCLINNGDESECTCGPNQLGGADANEKGLQNPVVKPSEPVSAWEYLCKTHKPANTGLGIPTVQDGLVKSSRRPAHEVTHRSSSHQHWQVVERVFKLLDVCAACMSIDVRFVTCVHRLNGLVDDMLAQLINVQSQSYTRVPTHTDTDPERQVHALKQAKIEVQTRLRRIDMLGWLESKVTRMRSTAHARTADYASAENTLLFPDGLLDIESQKLPSVIQTALAVAELYEFIGQNPNSSTTRVISGVSPQQSTDTDVSLRVGAYAPDHSQVHSAKGTQNRSSSRAFSDMGVDPTGDGTFAGPSSDTVSPTVGLSIRDQRQLVQLLTRRSSRLCLDNLSFGVALPLRECLAAVREHSDPDLDPHACRLVGRGDLIQNKAPIQHPLSGLACLPDEESNGSSPNGVWRYCFTEDRRFLDALAMLQSSGTIYVMVPADRSTAEYDANLEKQTVLLAKLEQSLSRSVGRGMALYGSSRPLLTEPLRVPPITTKGQDYQTRATLTLDPSVFPFVAPPDALPTTTGTTTDISGFTAWPEFHNGAAAGLEIAVKDGISNINSAWIAYNKPLTSKKSLPNQNGESDEKSVTENTYAGFLLALGLQGHLSHLSPAALYGFLRGRNTTTSVAIVLGMAATCRGTQDATVTGLLAMFVPALLPARSAELEAPEAVRTSAVLGLGLLYQGTAQRQMCKTLLREIGKGPGSTSNGASSGYDTRSVSNDEIKNAPSYSLACGLALGMCALGMGDSYQSVHALGDLNLPDELRR</sequence>
<dbReference type="GO" id="GO:0051301">
    <property type="term" value="P:cell division"/>
    <property type="evidence" value="ECO:0007669"/>
    <property type="project" value="UniProtKB-KW"/>
</dbReference>
<proteinExistence type="inferred from homology"/>
<keyword evidence="2" id="KW-0132">Cell division</keyword>
<evidence type="ECO:0000313" key="7">
    <source>
        <dbReference type="EMBL" id="KNC87444.1"/>
    </source>
</evidence>
<dbReference type="InterPro" id="IPR011989">
    <property type="entry name" value="ARM-like"/>
</dbReference>
<feature type="compositionally biased region" description="Polar residues" evidence="5">
    <location>
        <begin position="815"/>
        <end position="829"/>
    </location>
</feature>
<evidence type="ECO:0000256" key="2">
    <source>
        <dbReference type="ARBA" id="ARBA00022618"/>
    </source>
</evidence>
<dbReference type="GO" id="GO:0007091">
    <property type="term" value="P:metaphase/anaphase transition of mitotic cell cycle"/>
    <property type="evidence" value="ECO:0007669"/>
    <property type="project" value="TreeGrafter"/>
</dbReference>
<evidence type="ECO:0000256" key="1">
    <source>
        <dbReference type="ARBA" id="ARBA00010547"/>
    </source>
</evidence>
<comment type="similarity">
    <text evidence="1">Belongs to the APC1 family.</text>
</comment>
<evidence type="ECO:0000313" key="8">
    <source>
        <dbReference type="Proteomes" id="UP000054560"/>
    </source>
</evidence>
<dbReference type="PANTHER" id="PTHR12827:SF3">
    <property type="entry name" value="ANAPHASE-PROMOTING COMPLEX SUBUNIT 1"/>
    <property type="match status" value="1"/>
</dbReference>
<keyword evidence="8" id="KW-1185">Reference proteome</keyword>
<dbReference type="GO" id="GO:0031145">
    <property type="term" value="P:anaphase-promoting complex-dependent catabolic process"/>
    <property type="evidence" value="ECO:0007669"/>
    <property type="project" value="TreeGrafter"/>
</dbReference>
<dbReference type="OrthoDB" id="26401at2759"/>
<dbReference type="eggNOG" id="KOG1858">
    <property type="taxonomic scope" value="Eukaryota"/>
</dbReference>
<dbReference type="GO" id="GO:0070979">
    <property type="term" value="P:protein K11-linked ubiquitination"/>
    <property type="evidence" value="ECO:0007669"/>
    <property type="project" value="TreeGrafter"/>
</dbReference>
<dbReference type="PANTHER" id="PTHR12827">
    <property type="entry name" value="MEIOTIC CHECKPOINT REGULATOR TSG24 FAMILY MEMBER"/>
    <property type="match status" value="1"/>
</dbReference>
<feature type="domain" description="Anaphase-promoting complex subunit 1 N-terminal" evidence="6">
    <location>
        <begin position="36"/>
        <end position="100"/>
    </location>
</feature>
<dbReference type="GO" id="GO:0005680">
    <property type="term" value="C:anaphase-promoting complex"/>
    <property type="evidence" value="ECO:0007669"/>
    <property type="project" value="InterPro"/>
</dbReference>
<dbReference type="Gene3D" id="1.25.10.10">
    <property type="entry name" value="Leucine-rich Repeat Variant"/>
    <property type="match status" value="1"/>
</dbReference>